<dbReference type="AlphaFoldDB" id="A0A9Q4KUC9"/>
<sequence>MTTAVVFDSAGTLLRTYRVLKDVRNNTVQKNVETITLTASCKERALILLYLHSREIIDEDPTRLLSGYLSENNIEFGISCTCKAVTADYIRNLLYNDSHATIGDLQGCIRTVWGACKKESIVALNSGVMLNGNLGGIEFVITAGGRPFSRARETIQDLQAMGISTYIASGDRTNKLMRMADYLGIPQDNTHGVATPAIKEQVVEDLKRQYDTVIMVGDGINDLRAMKKADFAILSLQQNRKKPDPLMKAADYIIDSVHEVVDIVDSLHH</sequence>
<gene>
    <name evidence="2" type="ORF">L0665_10245</name>
</gene>
<protein>
    <submittedName>
        <fullName evidence="2">HAD family hydrolase</fullName>
    </submittedName>
</protein>
<dbReference type="PANTHER" id="PTHR43520:SF8">
    <property type="entry name" value="P-TYPE CU(+) TRANSPORTER"/>
    <property type="match status" value="1"/>
</dbReference>
<dbReference type="InterPro" id="IPR023214">
    <property type="entry name" value="HAD_sf"/>
</dbReference>
<dbReference type="EMBL" id="JAKELO010000002">
    <property type="protein sequence ID" value="MDE4908987.1"/>
    <property type="molecule type" value="Genomic_DNA"/>
</dbReference>
<dbReference type="GO" id="GO:0005507">
    <property type="term" value="F:copper ion binding"/>
    <property type="evidence" value="ECO:0007669"/>
    <property type="project" value="TreeGrafter"/>
</dbReference>
<dbReference type="Pfam" id="PF00702">
    <property type="entry name" value="Hydrolase"/>
    <property type="match status" value="1"/>
</dbReference>
<dbReference type="InterPro" id="IPR036412">
    <property type="entry name" value="HAD-like_sf"/>
</dbReference>
<reference evidence="2" key="1">
    <citation type="submission" date="2022-01" db="EMBL/GenBank/DDBJ databases">
        <title>Draft genome of Methanogenium marinum DSM 15558.</title>
        <authorList>
            <person name="Chen S.-C."/>
            <person name="You Y.-T."/>
        </authorList>
    </citation>
    <scope>NUCLEOTIDE SEQUENCE</scope>
    <source>
        <strain evidence="2">DSM 15558</strain>
    </source>
</reference>
<dbReference type="Gene3D" id="3.40.50.1000">
    <property type="entry name" value="HAD superfamily/HAD-like"/>
    <property type="match status" value="1"/>
</dbReference>
<name>A0A9Q4KUC9_9EURY</name>
<dbReference type="GO" id="GO:0016020">
    <property type="term" value="C:membrane"/>
    <property type="evidence" value="ECO:0007669"/>
    <property type="project" value="TreeGrafter"/>
</dbReference>
<organism evidence="2 3">
    <name type="scientific">Methanogenium marinum</name>
    <dbReference type="NCBI Taxonomy" id="348610"/>
    <lineage>
        <taxon>Archaea</taxon>
        <taxon>Methanobacteriati</taxon>
        <taxon>Methanobacteriota</taxon>
        <taxon>Stenosarchaea group</taxon>
        <taxon>Methanomicrobia</taxon>
        <taxon>Methanomicrobiales</taxon>
        <taxon>Methanomicrobiaceae</taxon>
        <taxon>Methanogenium</taxon>
    </lineage>
</organism>
<dbReference type="GO" id="GO:0016787">
    <property type="term" value="F:hydrolase activity"/>
    <property type="evidence" value="ECO:0007669"/>
    <property type="project" value="UniProtKB-KW"/>
</dbReference>
<proteinExistence type="predicted"/>
<evidence type="ECO:0000313" key="3">
    <source>
        <dbReference type="Proteomes" id="UP001143747"/>
    </source>
</evidence>
<dbReference type="Proteomes" id="UP001143747">
    <property type="component" value="Unassembled WGS sequence"/>
</dbReference>
<dbReference type="RefSeq" id="WP_274925596.1">
    <property type="nucleotide sequence ID" value="NZ_JAKELO010000002.1"/>
</dbReference>
<dbReference type="GO" id="GO:0043682">
    <property type="term" value="F:P-type divalent copper transporter activity"/>
    <property type="evidence" value="ECO:0007669"/>
    <property type="project" value="TreeGrafter"/>
</dbReference>
<dbReference type="SFLD" id="SFLDG01129">
    <property type="entry name" value="C1.5:_HAD__Beta-PGM__Phosphata"/>
    <property type="match status" value="1"/>
</dbReference>
<dbReference type="SFLD" id="SFLDS00003">
    <property type="entry name" value="Haloacid_Dehalogenase"/>
    <property type="match status" value="1"/>
</dbReference>
<comment type="caution">
    <text evidence="2">The sequence shown here is derived from an EMBL/GenBank/DDBJ whole genome shotgun (WGS) entry which is preliminary data.</text>
</comment>
<dbReference type="PRINTS" id="PR00119">
    <property type="entry name" value="CATATPASE"/>
</dbReference>
<keyword evidence="2" id="KW-0378">Hydrolase</keyword>
<keyword evidence="1" id="KW-1278">Translocase</keyword>
<dbReference type="SUPFAM" id="SSF56784">
    <property type="entry name" value="HAD-like"/>
    <property type="match status" value="1"/>
</dbReference>
<accession>A0A9Q4KUC9</accession>
<dbReference type="PANTHER" id="PTHR43520">
    <property type="entry name" value="ATP7, ISOFORM B"/>
    <property type="match status" value="1"/>
</dbReference>
<evidence type="ECO:0000256" key="1">
    <source>
        <dbReference type="ARBA" id="ARBA00022967"/>
    </source>
</evidence>
<evidence type="ECO:0000313" key="2">
    <source>
        <dbReference type="EMBL" id="MDE4908987.1"/>
    </source>
</evidence>
<dbReference type="GO" id="GO:0055070">
    <property type="term" value="P:copper ion homeostasis"/>
    <property type="evidence" value="ECO:0007669"/>
    <property type="project" value="TreeGrafter"/>
</dbReference>
<keyword evidence="3" id="KW-1185">Reference proteome</keyword>